<dbReference type="PATRIC" id="fig|1227488.3.peg.3190"/>
<dbReference type="PANTHER" id="PTHR43343">
    <property type="entry name" value="PEPTIDASE S12"/>
    <property type="match status" value="1"/>
</dbReference>
<name>M0C1M6_9EURY</name>
<feature type="domain" description="PDZ" evidence="4">
    <location>
        <begin position="194"/>
        <end position="298"/>
    </location>
</feature>
<evidence type="ECO:0000256" key="2">
    <source>
        <dbReference type="ARBA" id="ARBA00022670"/>
    </source>
</evidence>
<gene>
    <name evidence="5" type="ORF">C477_15990</name>
</gene>
<protein>
    <submittedName>
        <fullName evidence="5">Peptidase S1 and S6 chymotrypsin/Hap</fullName>
    </submittedName>
</protein>
<dbReference type="EMBL" id="AOIS01000051">
    <property type="protein sequence ID" value="ELZ16548.1"/>
    <property type="molecule type" value="Genomic_DNA"/>
</dbReference>
<evidence type="ECO:0000259" key="4">
    <source>
        <dbReference type="Pfam" id="PF13180"/>
    </source>
</evidence>
<dbReference type="PRINTS" id="PR00834">
    <property type="entry name" value="PROTEASES2C"/>
</dbReference>
<proteinExistence type="inferred from homology"/>
<dbReference type="GO" id="GO:0004252">
    <property type="term" value="F:serine-type endopeptidase activity"/>
    <property type="evidence" value="ECO:0007669"/>
    <property type="project" value="InterPro"/>
</dbReference>
<dbReference type="Gene3D" id="2.30.42.10">
    <property type="match status" value="1"/>
</dbReference>
<dbReference type="InterPro" id="IPR051201">
    <property type="entry name" value="Chloro_Bact_Ser_Proteases"/>
</dbReference>
<dbReference type="STRING" id="1227488.C477_15990"/>
<evidence type="ECO:0000256" key="3">
    <source>
        <dbReference type="ARBA" id="ARBA00022801"/>
    </source>
</evidence>
<keyword evidence="3" id="KW-0378">Hydrolase</keyword>
<evidence type="ECO:0000313" key="6">
    <source>
        <dbReference type="Proteomes" id="UP000011657"/>
    </source>
</evidence>
<dbReference type="InterPro" id="IPR009003">
    <property type="entry name" value="Peptidase_S1_PA"/>
</dbReference>
<dbReference type="InterPro" id="IPR001940">
    <property type="entry name" value="Peptidase_S1C"/>
</dbReference>
<dbReference type="InterPro" id="IPR001478">
    <property type="entry name" value="PDZ"/>
</dbReference>
<sequence>MYSRVYREAISSVVSVQTSRGQGTGFLYGDGHVITNAHVVGTAQNTQLRFDDGTWVTGEVSGRDVHSDLAVVSADSTPDSATSLSFAQDRPVIGQEVVAIGNPYDLDGTVTTGIVSGTDRLIPSPSGYRIPDAIQTDAAVNPGNSGGPLMSTDGTVVGVVNSKRGDDIAFGISAALTQRVVPRLIENGTYEHAYLGVSFETVTPTIAEANGLDDPRGLVVVETVNTGPAEGVLSGSESRFVNGSRVPVGGDVLLAVDGTEVHSFEDLASYLALQTRPDETIELTVLRDGAEQTVELTLESRPERSRSPLR</sequence>
<dbReference type="eggNOG" id="arCOG02833">
    <property type="taxonomic scope" value="Archaea"/>
</dbReference>
<comment type="similarity">
    <text evidence="1">Belongs to the peptidase S1C family.</text>
</comment>
<dbReference type="SUPFAM" id="SSF50494">
    <property type="entry name" value="Trypsin-like serine proteases"/>
    <property type="match status" value="1"/>
</dbReference>
<dbReference type="InterPro" id="IPR036034">
    <property type="entry name" value="PDZ_sf"/>
</dbReference>
<dbReference type="Pfam" id="PF13365">
    <property type="entry name" value="Trypsin_2"/>
    <property type="match status" value="1"/>
</dbReference>
<comment type="caution">
    <text evidence="5">The sequence shown here is derived from an EMBL/GenBank/DDBJ whole genome shotgun (WGS) entry which is preliminary data.</text>
</comment>
<organism evidence="5 6">
    <name type="scientific">Haloterrigena salina JCM 13891</name>
    <dbReference type="NCBI Taxonomy" id="1227488"/>
    <lineage>
        <taxon>Archaea</taxon>
        <taxon>Methanobacteriati</taxon>
        <taxon>Methanobacteriota</taxon>
        <taxon>Stenosarchaea group</taxon>
        <taxon>Halobacteria</taxon>
        <taxon>Halobacteriales</taxon>
        <taxon>Natrialbaceae</taxon>
        <taxon>Haloterrigena</taxon>
    </lineage>
</organism>
<reference evidence="5 6" key="1">
    <citation type="journal article" date="2014" name="PLoS Genet.">
        <title>Phylogenetically driven sequencing of extremely halophilic archaea reveals strategies for static and dynamic osmo-response.</title>
        <authorList>
            <person name="Becker E.A."/>
            <person name="Seitzer P.M."/>
            <person name="Tritt A."/>
            <person name="Larsen D."/>
            <person name="Krusor M."/>
            <person name="Yao A.I."/>
            <person name="Wu D."/>
            <person name="Madern D."/>
            <person name="Eisen J.A."/>
            <person name="Darling A.E."/>
            <person name="Facciotti M.T."/>
        </authorList>
    </citation>
    <scope>NUCLEOTIDE SEQUENCE [LARGE SCALE GENOMIC DNA]</scope>
    <source>
        <strain evidence="5 6">JCM 13891</strain>
    </source>
</reference>
<dbReference type="Gene3D" id="2.40.10.10">
    <property type="entry name" value="Trypsin-like serine proteases"/>
    <property type="match status" value="2"/>
</dbReference>
<accession>M0C1M6</accession>
<dbReference type="Proteomes" id="UP000011657">
    <property type="component" value="Unassembled WGS sequence"/>
</dbReference>
<keyword evidence="2" id="KW-0645">Protease</keyword>
<dbReference type="Pfam" id="PF13180">
    <property type="entry name" value="PDZ_2"/>
    <property type="match status" value="1"/>
</dbReference>
<dbReference type="InterPro" id="IPR043504">
    <property type="entry name" value="Peptidase_S1_PA_chymotrypsin"/>
</dbReference>
<dbReference type="SUPFAM" id="SSF50156">
    <property type="entry name" value="PDZ domain-like"/>
    <property type="match status" value="1"/>
</dbReference>
<dbReference type="GO" id="GO:0006508">
    <property type="term" value="P:proteolysis"/>
    <property type="evidence" value="ECO:0007669"/>
    <property type="project" value="UniProtKB-KW"/>
</dbReference>
<evidence type="ECO:0000313" key="5">
    <source>
        <dbReference type="EMBL" id="ELZ16548.1"/>
    </source>
</evidence>
<evidence type="ECO:0000256" key="1">
    <source>
        <dbReference type="ARBA" id="ARBA00010541"/>
    </source>
</evidence>
<dbReference type="AlphaFoldDB" id="M0C1M6"/>
<keyword evidence="6" id="KW-1185">Reference proteome</keyword>
<dbReference type="PANTHER" id="PTHR43343:SF3">
    <property type="entry name" value="PROTEASE DO-LIKE 8, CHLOROPLASTIC"/>
    <property type="match status" value="1"/>
</dbReference>